<proteinExistence type="predicted"/>
<gene>
    <name evidence="1" type="ORF">FA15DRAFT_709605</name>
</gene>
<dbReference type="Proteomes" id="UP000307440">
    <property type="component" value="Unassembled WGS sequence"/>
</dbReference>
<dbReference type="EMBL" id="ML210381">
    <property type="protein sequence ID" value="TFK18744.1"/>
    <property type="molecule type" value="Genomic_DNA"/>
</dbReference>
<accession>A0A5C3KFT6</accession>
<evidence type="ECO:0000313" key="1">
    <source>
        <dbReference type="EMBL" id="TFK18744.1"/>
    </source>
</evidence>
<evidence type="ECO:0000313" key="2">
    <source>
        <dbReference type="Proteomes" id="UP000307440"/>
    </source>
</evidence>
<organism evidence="1 2">
    <name type="scientific">Coprinopsis marcescibilis</name>
    <name type="common">Agaric fungus</name>
    <name type="synonym">Psathyrella marcescibilis</name>
    <dbReference type="NCBI Taxonomy" id="230819"/>
    <lineage>
        <taxon>Eukaryota</taxon>
        <taxon>Fungi</taxon>
        <taxon>Dikarya</taxon>
        <taxon>Basidiomycota</taxon>
        <taxon>Agaricomycotina</taxon>
        <taxon>Agaricomycetes</taxon>
        <taxon>Agaricomycetidae</taxon>
        <taxon>Agaricales</taxon>
        <taxon>Agaricineae</taxon>
        <taxon>Psathyrellaceae</taxon>
        <taxon>Coprinopsis</taxon>
    </lineage>
</organism>
<dbReference type="OrthoDB" id="2683861at2759"/>
<sequence>MNVRNHPEEWAKWMGKSGKGARNHEDPPFVQDPVELGTAVVRWWKMIQPSFRENPTGVMPAQIYTAGGTAKEEWAAVCKSGPNGLLSVMMLLLWWGRTVANRPAPYHEDLHEMWKMLIDDVPCCFVQFALIPPSLPERGTKRAADNDAPVVNKKARR</sequence>
<dbReference type="AlphaFoldDB" id="A0A5C3KFT6"/>
<keyword evidence="2" id="KW-1185">Reference proteome</keyword>
<reference evidence="1 2" key="1">
    <citation type="journal article" date="2019" name="Nat. Ecol. Evol.">
        <title>Megaphylogeny resolves global patterns of mushroom evolution.</title>
        <authorList>
            <person name="Varga T."/>
            <person name="Krizsan K."/>
            <person name="Foldi C."/>
            <person name="Dima B."/>
            <person name="Sanchez-Garcia M."/>
            <person name="Sanchez-Ramirez S."/>
            <person name="Szollosi G.J."/>
            <person name="Szarkandi J.G."/>
            <person name="Papp V."/>
            <person name="Albert L."/>
            <person name="Andreopoulos W."/>
            <person name="Angelini C."/>
            <person name="Antonin V."/>
            <person name="Barry K.W."/>
            <person name="Bougher N.L."/>
            <person name="Buchanan P."/>
            <person name="Buyck B."/>
            <person name="Bense V."/>
            <person name="Catcheside P."/>
            <person name="Chovatia M."/>
            <person name="Cooper J."/>
            <person name="Damon W."/>
            <person name="Desjardin D."/>
            <person name="Finy P."/>
            <person name="Geml J."/>
            <person name="Haridas S."/>
            <person name="Hughes K."/>
            <person name="Justo A."/>
            <person name="Karasinski D."/>
            <person name="Kautmanova I."/>
            <person name="Kiss B."/>
            <person name="Kocsube S."/>
            <person name="Kotiranta H."/>
            <person name="LaButti K.M."/>
            <person name="Lechner B.E."/>
            <person name="Liimatainen K."/>
            <person name="Lipzen A."/>
            <person name="Lukacs Z."/>
            <person name="Mihaltcheva S."/>
            <person name="Morgado L.N."/>
            <person name="Niskanen T."/>
            <person name="Noordeloos M.E."/>
            <person name="Ohm R.A."/>
            <person name="Ortiz-Santana B."/>
            <person name="Ovrebo C."/>
            <person name="Racz N."/>
            <person name="Riley R."/>
            <person name="Savchenko A."/>
            <person name="Shiryaev A."/>
            <person name="Soop K."/>
            <person name="Spirin V."/>
            <person name="Szebenyi C."/>
            <person name="Tomsovsky M."/>
            <person name="Tulloss R.E."/>
            <person name="Uehling J."/>
            <person name="Grigoriev I.V."/>
            <person name="Vagvolgyi C."/>
            <person name="Papp T."/>
            <person name="Martin F.M."/>
            <person name="Miettinen O."/>
            <person name="Hibbett D.S."/>
            <person name="Nagy L.G."/>
        </authorList>
    </citation>
    <scope>NUCLEOTIDE SEQUENCE [LARGE SCALE GENOMIC DNA]</scope>
    <source>
        <strain evidence="1 2">CBS 121175</strain>
    </source>
</reference>
<protein>
    <submittedName>
        <fullName evidence="1">Uncharacterized protein</fullName>
    </submittedName>
</protein>
<dbReference type="STRING" id="230819.A0A5C3KFT6"/>
<name>A0A5C3KFT6_COPMA</name>